<organism evidence="1 2">
    <name type="scientific">Rhizopus microsporus</name>
    <dbReference type="NCBI Taxonomy" id="58291"/>
    <lineage>
        <taxon>Eukaryota</taxon>
        <taxon>Fungi</taxon>
        <taxon>Fungi incertae sedis</taxon>
        <taxon>Mucoromycota</taxon>
        <taxon>Mucoromycotina</taxon>
        <taxon>Mucoromycetes</taxon>
        <taxon>Mucorales</taxon>
        <taxon>Mucorineae</taxon>
        <taxon>Rhizopodaceae</taxon>
        <taxon>Rhizopus</taxon>
    </lineage>
</organism>
<evidence type="ECO:0000313" key="1">
    <source>
        <dbReference type="EMBL" id="ORE20271.1"/>
    </source>
</evidence>
<evidence type="ECO:0000313" key="2">
    <source>
        <dbReference type="Proteomes" id="UP000242381"/>
    </source>
</evidence>
<dbReference type="OMA" id="EYNQAIC"/>
<proteinExistence type="predicted"/>
<dbReference type="VEuPathDB" id="FungiDB:BCV72DRAFT_116565"/>
<protein>
    <submittedName>
        <fullName evidence="1">Uncharacterized protein</fullName>
    </submittedName>
</protein>
<name>A0A1X0S802_RHIZD</name>
<reference evidence="1 2" key="1">
    <citation type="journal article" date="2016" name="Proc. Natl. Acad. Sci. U.S.A.">
        <title>Lipid metabolic changes in an early divergent fungus govern the establishment of a mutualistic symbiosis with endobacteria.</title>
        <authorList>
            <person name="Lastovetsky O.A."/>
            <person name="Gaspar M.L."/>
            <person name="Mondo S.J."/>
            <person name="LaButti K.M."/>
            <person name="Sandor L."/>
            <person name="Grigoriev I.V."/>
            <person name="Henry S.A."/>
            <person name="Pawlowska T.E."/>
        </authorList>
    </citation>
    <scope>NUCLEOTIDE SEQUENCE [LARGE SCALE GENOMIC DNA]</scope>
    <source>
        <strain evidence="1 2">ATCC 11559</strain>
    </source>
</reference>
<sequence>MYIISYTLICYSYQKDALEIIYMTVSDLMQPINQQHCIISNTLQSNSSWFPNIKHPDQNIKDNIVYSSEEKDDDSEEEYNQAICACGKKLSAGWNCSHCRSSCSTCHRALAPEEECSRCSNYH</sequence>
<dbReference type="Proteomes" id="UP000242381">
    <property type="component" value="Unassembled WGS sequence"/>
</dbReference>
<dbReference type="AlphaFoldDB" id="A0A1X0S802"/>
<dbReference type="EMBL" id="KV921296">
    <property type="protein sequence ID" value="ORE20271.1"/>
    <property type="molecule type" value="Genomic_DNA"/>
</dbReference>
<gene>
    <name evidence="1" type="ORF">BCV71DRAFT_233278</name>
</gene>
<accession>A0A1X0S802</accession>